<evidence type="ECO:0000313" key="3">
    <source>
        <dbReference type="Proteomes" id="UP001501585"/>
    </source>
</evidence>
<comment type="caution">
    <text evidence="2">The sequence shown here is derived from an EMBL/GenBank/DDBJ whole genome shotgun (WGS) entry which is preliminary data.</text>
</comment>
<evidence type="ECO:0000313" key="2">
    <source>
        <dbReference type="EMBL" id="GAA1986593.1"/>
    </source>
</evidence>
<gene>
    <name evidence="2" type="ORF">GCM10009799_10120</name>
</gene>
<reference evidence="2 3" key="1">
    <citation type="journal article" date="2019" name="Int. J. Syst. Evol. Microbiol.">
        <title>The Global Catalogue of Microorganisms (GCM) 10K type strain sequencing project: providing services to taxonomists for standard genome sequencing and annotation.</title>
        <authorList>
            <consortium name="The Broad Institute Genomics Platform"/>
            <consortium name="The Broad Institute Genome Sequencing Center for Infectious Disease"/>
            <person name="Wu L."/>
            <person name="Ma J."/>
        </authorList>
    </citation>
    <scope>NUCLEOTIDE SEQUENCE [LARGE SCALE GENOMIC DNA]</scope>
    <source>
        <strain evidence="2 3">JCM 15313</strain>
    </source>
</reference>
<feature type="compositionally biased region" description="Basic and acidic residues" evidence="1">
    <location>
        <begin position="56"/>
        <end position="66"/>
    </location>
</feature>
<protein>
    <submittedName>
        <fullName evidence="2">Uncharacterized protein</fullName>
    </submittedName>
</protein>
<evidence type="ECO:0000256" key="1">
    <source>
        <dbReference type="SAM" id="MobiDB-lite"/>
    </source>
</evidence>
<feature type="region of interest" description="Disordered" evidence="1">
    <location>
        <begin position="1"/>
        <end position="66"/>
    </location>
</feature>
<sequence>MTHPDHAAELARQRQEEARAEAERRRMLRDAERRSKKDRDAGDDPPAASFRPARTGTRERDVGPAA</sequence>
<feature type="compositionally biased region" description="Basic and acidic residues" evidence="1">
    <location>
        <begin position="1"/>
        <end position="42"/>
    </location>
</feature>
<dbReference type="Proteomes" id="UP001501585">
    <property type="component" value="Unassembled WGS sequence"/>
</dbReference>
<accession>A0ABN2SJ64</accession>
<name>A0ABN2SJ64_9ACTN</name>
<keyword evidence="3" id="KW-1185">Reference proteome</keyword>
<organism evidence="2 3">
    <name type="scientific">Nocardiopsis rhodophaea</name>
    <dbReference type="NCBI Taxonomy" id="280238"/>
    <lineage>
        <taxon>Bacteria</taxon>
        <taxon>Bacillati</taxon>
        <taxon>Actinomycetota</taxon>
        <taxon>Actinomycetes</taxon>
        <taxon>Streptosporangiales</taxon>
        <taxon>Nocardiopsidaceae</taxon>
        <taxon>Nocardiopsis</taxon>
    </lineage>
</organism>
<proteinExistence type="predicted"/>
<dbReference type="EMBL" id="BAAAPC010000003">
    <property type="protein sequence ID" value="GAA1986593.1"/>
    <property type="molecule type" value="Genomic_DNA"/>
</dbReference>
<dbReference type="RefSeq" id="WP_344160421.1">
    <property type="nucleotide sequence ID" value="NZ_BAAAPC010000003.1"/>
</dbReference>